<organism evidence="1 2">
    <name type="scientific">Mycoplana dimorpha</name>
    <dbReference type="NCBI Taxonomy" id="28320"/>
    <lineage>
        <taxon>Bacteria</taxon>
        <taxon>Pseudomonadati</taxon>
        <taxon>Pseudomonadota</taxon>
        <taxon>Alphaproteobacteria</taxon>
        <taxon>Hyphomicrobiales</taxon>
        <taxon>Rhizobiaceae</taxon>
        <taxon>Mycoplana</taxon>
    </lineage>
</organism>
<accession>A0A2T5BIB5</accession>
<name>A0A2T5BIB5_MYCDI</name>
<dbReference type="RefSeq" id="WP_108001069.1">
    <property type="nucleotide sequence ID" value="NZ_JBHEEX010000006.1"/>
</dbReference>
<dbReference type="Proteomes" id="UP000241247">
    <property type="component" value="Unassembled WGS sequence"/>
</dbReference>
<sequence>MLSAVSNISATAHQVAAGRAQPSRERTAAAAAALAALTPAQPLPSVAEPVDDGGFGFLYGPSGLPSGGPVPAQAIEPASRPSPARLAMESTELSALLSSLMAPEGAAPSSATADLAQAADTPQQSLITMLYRQF</sequence>
<proteinExistence type="predicted"/>
<gene>
    <name evidence="1" type="ORF">C7449_101385</name>
</gene>
<protein>
    <submittedName>
        <fullName evidence="1">Uncharacterized protein</fullName>
    </submittedName>
</protein>
<comment type="caution">
    <text evidence="1">The sequence shown here is derived from an EMBL/GenBank/DDBJ whole genome shotgun (WGS) entry which is preliminary data.</text>
</comment>
<evidence type="ECO:0000313" key="2">
    <source>
        <dbReference type="Proteomes" id="UP000241247"/>
    </source>
</evidence>
<evidence type="ECO:0000313" key="1">
    <source>
        <dbReference type="EMBL" id="PTM98719.1"/>
    </source>
</evidence>
<dbReference type="EMBL" id="PZZZ01000001">
    <property type="protein sequence ID" value="PTM98719.1"/>
    <property type="molecule type" value="Genomic_DNA"/>
</dbReference>
<reference evidence="1 2" key="1">
    <citation type="submission" date="2018-04" db="EMBL/GenBank/DDBJ databases">
        <title>Genomic Encyclopedia of Type Strains, Phase IV (KMG-IV): sequencing the most valuable type-strain genomes for metagenomic binning, comparative biology and taxonomic classification.</title>
        <authorList>
            <person name="Goeker M."/>
        </authorList>
    </citation>
    <scope>NUCLEOTIDE SEQUENCE [LARGE SCALE GENOMIC DNA]</scope>
    <source>
        <strain evidence="1 2">DSM 7138</strain>
    </source>
</reference>
<keyword evidence="2" id="KW-1185">Reference proteome</keyword>
<dbReference type="AlphaFoldDB" id="A0A2T5BIB5"/>